<dbReference type="Proteomes" id="UP000265100">
    <property type="component" value="Chromosome 19"/>
</dbReference>
<gene>
    <name evidence="7" type="primary">MOK</name>
</gene>
<dbReference type="InterPro" id="IPR017441">
    <property type="entry name" value="Protein_kinase_ATP_BS"/>
</dbReference>
<dbReference type="InterPro" id="IPR050117">
    <property type="entry name" value="MAPK"/>
</dbReference>
<dbReference type="AlphaFoldDB" id="A0A3P8PWE8"/>
<reference evidence="7 8" key="1">
    <citation type="submission" date="2018-05" db="EMBL/GenBank/DDBJ databases">
        <authorList>
            <person name="Datahose"/>
        </authorList>
    </citation>
    <scope>NUCLEOTIDE SEQUENCE</scope>
</reference>
<keyword evidence="5" id="KW-0723">Serine/threonine-protein kinase</keyword>
<dbReference type="GO" id="GO:0005524">
    <property type="term" value="F:ATP binding"/>
    <property type="evidence" value="ECO:0007669"/>
    <property type="project" value="UniProtKB-UniRule"/>
</dbReference>
<accession>A0A3P8PWE8</accession>
<dbReference type="InterPro" id="IPR011009">
    <property type="entry name" value="Kinase-like_dom_sf"/>
</dbReference>
<dbReference type="Pfam" id="PF00069">
    <property type="entry name" value="Pkinase"/>
    <property type="match status" value="1"/>
</dbReference>
<dbReference type="OMA" id="WRKGYKI"/>
<dbReference type="Gene3D" id="1.10.510.10">
    <property type="entry name" value="Transferase(Phosphotransferase) domain 1"/>
    <property type="match status" value="1"/>
</dbReference>
<comment type="similarity">
    <text evidence="5">Belongs to the protein kinase superfamily.</text>
</comment>
<sequence length="436" mass="49805">MMHYSNWLIDVKNRASFRNEYKSPPNTDWIKRGNIADMQNNNPHLNEKASELAAAIHLLKKGYKIIKKIGEGTFSEVLKTQSLKDGKFYACKAMKQTINSLEQANNLREVQAMKRLSPHANIVQLHELIFDKETGRVSLICELMEMNIYEYIQGRKTPLPEHTVKHYMYQLCKSLEHMHSCGIFHRDVKPENILIKQNILKLGDFGSCRSVYSKPPHTEYISTRWYRAPECLLTDGYYSLKMDIWSAGCVFFEIMSLNPLFPGTNELDQIAKIHDILGTPDQSLLQKFKQSRAMHFNFPPKKGTGISRLVPRCPAPALSLLYQMLAYDPDERIAAETHNMKHVADTLIRRNIPHYPAELPKLNVVVPGPQISFPVSTMPAFTVTHRGTLPTITSKKCQSQLAKVNTSMTDTRIFTFLNSSLYLLGITSTKSITQMQ</sequence>
<dbReference type="SUPFAM" id="SSF56112">
    <property type="entry name" value="Protein kinase-like (PK-like)"/>
    <property type="match status" value="1"/>
</dbReference>
<evidence type="ECO:0000256" key="3">
    <source>
        <dbReference type="ARBA" id="ARBA00022840"/>
    </source>
</evidence>
<comment type="cofactor">
    <cofactor evidence="1">
        <name>Mg(2+)</name>
        <dbReference type="ChEBI" id="CHEBI:18420"/>
    </cofactor>
</comment>
<dbReference type="PROSITE" id="PS50011">
    <property type="entry name" value="PROTEIN_KINASE_DOM"/>
    <property type="match status" value="1"/>
</dbReference>
<name>A0A3P8PWE8_ASTCA</name>
<dbReference type="InterPro" id="IPR008271">
    <property type="entry name" value="Ser/Thr_kinase_AS"/>
</dbReference>
<reference evidence="7" key="3">
    <citation type="submission" date="2025-08" db="UniProtKB">
        <authorList>
            <consortium name="Ensembl"/>
        </authorList>
    </citation>
    <scope>IDENTIFICATION</scope>
</reference>
<organism evidence="7 8">
    <name type="scientific">Astatotilapia calliptera</name>
    <name type="common">Eastern happy</name>
    <name type="synonym">Chromis callipterus</name>
    <dbReference type="NCBI Taxonomy" id="8154"/>
    <lineage>
        <taxon>Eukaryota</taxon>
        <taxon>Metazoa</taxon>
        <taxon>Chordata</taxon>
        <taxon>Craniata</taxon>
        <taxon>Vertebrata</taxon>
        <taxon>Euteleostomi</taxon>
        <taxon>Actinopterygii</taxon>
        <taxon>Neopterygii</taxon>
        <taxon>Teleostei</taxon>
        <taxon>Neoteleostei</taxon>
        <taxon>Acanthomorphata</taxon>
        <taxon>Ovalentaria</taxon>
        <taxon>Cichlomorphae</taxon>
        <taxon>Cichliformes</taxon>
        <taxon>Cichlidae</taxon>
        <taxon>African cichlids</taxon>
        <taxon>Pseudocrenilabrinae</taxon>
        <taxon>Haplochromini</taxon>
        <taxon>Astatotilapia</taxon>
    </lineage>
</organism>
<dbReference type="GeneTree" id="ENSGT00940000159582"/>
<evidence type="ECO:0000256" key="2">
    <source>
        <dbReference type="ARBA" id="ARBA00022741"/>
    </source>
</evidence>
<reference evidence="8" key="2">
    <citation type="submission" date="2023-03" db="EMBL/GenBank/DDBJ databases">
        <authorList>
            <consortium name="Wellcome Sanger Institute Data Sharing"/>
        </authorList>
    </citation>
    <scope>NUCLEOTIDE SEQUENCE [LARGE SCALE GENOMIC DNA]</scope>
</reference>
<dbReference type="Gene3D" id="3.30.200.20">
    <property type="entry name" value="Phosphorylase Kinase, domain 1"/>
    <property type="match status" value="1"/>
</dbReference>
<dbReference type="FunFam" id="3.30.200.20:FF:000271">
    <property type="entry name" value="MAPK/MAK/MRK overlapping kinase"/>
    <property type="match status" value="1"/>
</dbReference>
<feature type="domain" description="Protein kinase" evidence="6">
    <location>
        <begin position="63"/>
        <end position="348"/>
    </location>
</feature>
<keyword evidence="5" id="KW-0808">Transferase</keyword>
<keyword evidence="8" id="KW-1185">Reference proteome</keyword>
<dbReference type="PANTHER" id="PTHR24055">
    <property type="entry name" value="MITOGEN-ACTIVATED PROTEIN KINASE"/>
    <property type="match status" value="1"/>
</dbReference>
<proteinExistence type="inferred from homology"/>
<dbReference type="InterPro" id="IPR000719">
    <property type="entry name" value="Prot_kinase_dom"/>
</dbReference>
<dbReference type="CDD" id="cd07831">
    <property type="entry name" value="STKc_MOK"/>
    <property type="match status" value="1"/>
</dbReference>
<evidence type="ECO:0000256" key="4">
    <source>
        <dbReference type="PROSITE-ProRule" id="PRU10141"/>
    </source>
</evidence>
<dbReference type="Ensembl" id="ENSACLT00000021699.2">
    <property type="protein sequence ID" value="ENSACLP00000021209.2"/>
    <property type="gene ID" value="ENSACLG00000014427.2"/>
</dbReference>
<evidence type="ECO:0000256" key="1">
    <source>
        <dbReference type="ARBA" id="ARBA00001946"/>
    </source>
</evidence>
<feature type="binding site" evidence="4">
    <location>
        <position position="92"/>
    </location>
    <ligand>
        <name>ATP</name>
        <dbReference type="ChEBI" id="CHEBI:30616"/>
    </ligand>
</feature>
<dbReference type="GO" id="GO:0004674">
    <property type="term" value="F:protein serine/threonine kinase activity"/>
    <property type="evidence" value="ECO:0007669"/>
    <property type="project" value="UniProtKB-KW"/>
</dbReference>
<dbReference type="Bgee" id="ENSACLG00000014427">
    <property type="expression patterns" value="Expressed in testis and 6 other cell types or tissues"/>
</dbReference>
<evidence type="ECO:0000256" key="5">
    <source>
        <dbReference type="RuleBase" id="RU000304"/>
    </source>
</evidence>
<evidence type="ECO:0000313" key="8">
    <source>
        <dbReference type="Proteomes" id="UP000265100"/>
    </source>
</evidence>
<evidence type="ECO:0000313" key="7">
    <source>
        <dbReference type="Ensembl" id="ENSACLP00000021209.2"/>
    </source>
</evidence>
<dbReference type="PROSITE" id="PS00108">
    <property type="entry name" value="PROTEIN_KINASE_ST"/>
    <property type="match status" value="1"/>
</dbReference>
<evidence type="ECO:0000259" key="6">
    <source>
        <dbReference type="PROSITE" id="PS50011"/>
    </source>
</evidence>
<dbReference type="STRING" id="8154.ENSACLP00000021209"/>
<reference evidence="7" key="4">
    <citation type="submission" date="2025-09" db="UniProtKB">
        <authorList>
            <consortium name="Ensembl"/>
        </authorList>
    </citation>
    <scope>IDENTIFICATION</scope>
</reference>
<dbReference type="SMART" id="SM00220">
    <property type="entry name" value="S_TKc"/>
    <property type="match status" value="1"/>
</dbReference>
<keyword evidence="3 4" id="KW-0067">ATP-binding</keyword>
<protein>
    <recommendedName>
        <fullName evidence="6">Protein kinase domain-containing protein</fullName>
    </recommendedName>
</protein>
<keyword evidence="2 4" id="KW-0547">Nucleotide-binding</keyword>
<dbReference type="FunFam" id="1.10.510.10:FF:000773">
    <property type="entry name" value="MOK protein kinase"/>
    <property type="match status" value="1"/>
</dbReference>
<dbReference type="PROSITE" id="PS00107">
    <property type="entry name" value="PROTEIN_KINASE_ATP"/>
    <property type="match status" value="1"/>
</dbReference>
<keyword evidence="5" id="KW-0418">Kinase</keyword>